<sequence length="129" mass="14768">LEPRLNLLHFENSYIGREDRFLKKRLNKEADAGKLINFALRGLKRLRENRQFTLPPTSVILQKQLKDTGERIIPGNQAFNYSFQHHLFAYRWALNHCSDKIVLDAGCGEGYGSKIIAEKAAQIIGIDKS</sequence>
<dbReference type="EMBL" id="LAZR01051186">
    <property type="protein sequence ID" value="KKK85699.1"/>
    <property type="molecule type" value="Genomic_DNA"/>
</dbReference>
<reference evidence="1" key="1">
    <citation type="journal article" date="2015" name="Nature">
        <title>Complex archaea that bridge the gap between prokaryotes and eukaryotes.</title>
        <authorList>
            <person name="Spang A."/>
            <person name="Saw J.H."/>
            <person name="Jorgensen S.L."/>
            <person name="Zaremba-Niedzwiedzka K."/>
            <person name="Martijn J."/>
            <person name="Lind A.E."/>
            <person name="van Eijk R."/>
            <person name="Schleper C."/>
            <person name="Guy L."/>
            <person name="Ettema T.J."/>
        </authorList>
    </citation>
    <scope>NUCLEOTIDE SEQUENCE</scope>
</reference>
<dbReference type="SUPFAM" id="SSF53335">
    <property type="entry name" value="S-adenosyl-L-methionine-dependent methyltransferases"/>
    <property type="match status" value="1"/>
</dbReference>
<gene>
    <name evidence="1" type="ORF">LCGC14_2770670</name>
</gene>
<evidence type="ECO:0000313" key="1">
    <source>
        <dbReference type="EMBL" id="KKK85699.1"/>
    </source>
</evidence>
<dbReference type="Gene3D" id="3.40.50.150">
    <property type="entry name" value="Vaccinia Virus protein VP39"/>
    <property type="match status" value="1"/>
</dbReference>
<evidence type="ECO:0008006" key="2">
    <source>
        <dbReference type="Google" id="ProtNLM"/>
    </source>
</evidence>
<comment type="caution">
    <text evidence="1">The sequence shown here is derived from an EMBL/GenBank/DDBJ whole genome shotgun (WGS) entry which is preliminary data.</text>
</comment>
<accession>A0A0F9B4Z4</accession>
<organism evidence="1">
    <name type="scientific">marine sediment metagenome</name>
    <dbReference type="NCBI Taxonomy" id="412755"/>
    <lineage>
        <taxon>unclassified sequences</taxon>
        <taxon>metagenomes</taxon>
        <taxon>ecological metagenomes</taxon>
    </lineage>
</organism>
<feature type="non-terminal residue" evidence="1">
    <location>
        <position position="1"/>
    </location>
</feature>
<dbReference type="InterPro" id="IPR029063">
    <property type="entry name" value="SAM-dependent_MTases_sf"/>
</dbReference>
<proteinExistence type="predicted"/>
<dbReference type="AlphaFoldDB" id="A0A0F9B4Z4"/>
<protein>
    <recommendedName>
        <fullName evidence="2">Methyltransferase domain-containing protein</fullName>
    </recommendedName>
</protein>
<name>A0A0F9B4Z4_9ZZZZ</name>